<gene>
    <name evidence="2" type="ordered locus">Os04g0582200</name>
    <name evidence="2" type="ORF">OSNPB_040582200</name>
</gene>
<accession>A0A0P0WE96</accession>
<dbReference type="Proteomes" id="UP000059680">
    <property type="component" value="Chromosome 4"/>
</dbReference>
<sequence>MVRSRRRTSLLWSRASSKSKCAIGGDAQRIQLLPNHQLQGDGTSLQSALLLATALLLKRQPPSASFSKQQVEDASFASRETTAPPTAVTRSGASSAGGRDTGPDPAELTLIWLCSAWSVASSTVTVTPRRHLR</sequence>
<reference evidence="2 3" key="2">
    <citation type="journal article" date="2013" name="Plant Cell Physiol.">
        <title>Rice Annotation Project Database (RAP-DB): an integrative and interactive database for rice genomics.</title>
        <authorList>
            <person name="Sakai H."/>
            <person name="Lee S.S."/>
            <person name="Tanaka T."/>
            <person name="Numa H."/>
            <person name="Kim J."/>
            <person name="Kawahara Y."/>
            <person name="Wakimoto H."/>
            <person name="Yang C.C."/>
            <person name="Iwamoto M."/>
            <person name="Abe T."/>
            <person name="Yamada Y."/>
            <person name="Muto A."/>
            <person name="Inokuchi H."/>
            <person name="Ikemura T."/>
            <person name="Matsumoto T."/>
            <person name="Sasaki T."/>
            <person name="Itoh T."/>
        </authorList>
    </citation>
    <scope>NUCLEOTIDE SEQUENCE [LARGE SCALE GENOMIC DNA]</scope>
    <source>
        <strain evidence="3">cv. Nipponbare</strain>
    </source>
</reference>
<dbReference type="PaxDb" id="39947-A0A0P0WE96"/>
<dbReference type="InParanoid" id="A0A0P0WE96"/>
<protein>
    <submittedName>
        <fullName evidence="2">Os04g0582200 protein</fullName>
    </submittedName>
</protein>
<evidence type="ECO:0000256" key="1">
    <source>
        <dbReference type="SAM" id="MobiDB-lite"/>
    </source>
</evidence>
<dbReference type="EMBL" id="AP014960">
    <property type="protein sequence ID" value="BAS90661.1"/>
    <property type="molecule type" value="Genomic_DNA"/>
</dbReference>
<feature type="region of interest" description="Disordered" evidence="1">
    <location>
        <begin position="66"/>
        <end position="102"/>
    </location>
</feature>
<evidence type="ECO:0000313" key="2">
    <source>
        <dbReference type="EMBL" id="BAS90661.1"/>
    </source>
</evidence>
<proteinExistence type="predicted"/>
<keyword evidence="3" id="KW-1185">Reference proteome</keyword>
<evidence type="ECO:0000313" key="3">
    <source>
        <dbReference type="Proteomes" id="UP000059680"/>
    </source>
</evidence>
<reference evidence="3" key="1">
    <citation type="journal article" date="2005" name="Nature">
        <title>The map-based sequence of the rice genome.</title>
        <authorList>
            <consortium name="International rice genome sequencing project (IRGSP)"/>
            <person name="Matsumoto T."/>
            <person name="Wu J."/>
            <person name="Kanamori H."/>
            <person name="Katayose Y."/>
            <person name="Fujisawa M."/>
            <person name="Namiki N."/>
            <person name="Mizuno H."/>
            <person name="Yamamoto K."/>
            <person name="Antonio B.A."/>
            <person name="Baba T."/>
            <person name="Sakata K."/>
            <person name="Nagamura Y."/>
            <person name="Aoki H."/>
            <person name="Arikawa K."/>
            <person name="Arita K."/>
            <person name="Bito T."/>
            <person name="Chiden Y."/>
            <person name="Fujitsuka N."/>
            <person name="Fukunaka R."/>
            <person name="Hamada M."/>
            <person name="Harada C."/>
            <person name="Hayashi A."/>
            <person name="Hijishita S."/>
            <person name="Honda M."/>
            <person name="Hosokawa S."/>
            <person name="Ichikawa Y."/>
            <person name="Idonuma A."/>
            <person name="Iijima M."/>
            <person name="Ikeda M."/>
            <person name="Ikeno M."/>
            <person name="Ito K."/>
            <person name="Ito S."/>
            <person name="Ito T."/>
            <person name="Ito Y."/>
            <person name="Ito Y."/>
            <person name="Iwabuchi A."/>
            <person name="Kamiya K."/>
            <person name="Karasawa W."/>
            <person name="Kurita K."/>
            <person name="Katagiri S."/>
            <person name="Kikuta A."/>
            <person name="Kobayashi H."/>
            <person name="Kobayashi N."/>
            <person name="Machita K."/>
            <person name="Maehara T."/>
            <person name="Masukawa M."/>
            <person name="Mizubayashi T."/>
            <person name="Mukai Y."/>
            <person name="Nagasaki H."/>
            <person name="Nagata Y."/>
            <person name="Naito S."/>
            <person name="Nakashima M."/>
            <person name="Nakama Y."/>
            <person name="Nakamichi Y."/>
            <person name="Nakamura M."/>
            <person name="Meguro A."/>
            <person name="Negishi M."/>
            <person name="Ohta I."/>
            <person name="Ohta T."/>
            <person name="Okamoto M."/>
            <person name="Ono N."/>
            <person name="Saji S."/>
            <person name="Sakaguchi M."/>
            <person name="Sakai K."/>
            <person name="Shibata M."/>
            <person name="Shimokawa T."/>
            <person name="Song J."/>
            <person name="Takazaki Y."/>
            <person name="Terasawa K."/>
            <person name="Tsugane M."/>
            <person name="Tsuji K."/>
            <person name="Ueda S."/>
            <person name="Waki K."/>
            <person name="Yamagata H."/>
            <person name="Yamamoto M."/>
            <person name="Yamamoto S."/>
            <person name="Yamane H."/>
            <person name="Yoshiki S."/>
            <person name="Yoshihara R."/>
            <person name="Yukawa K."/>
            <person name="Zhong H."/>
            <person name="Yano M."/>
            <person name="Yuan Q."/>
            <person name="Ouyang S."/>
            <person name="Liu J."/>
            <person name="Jones K.M."/>
            <person name="Gansberger K."/>
            <person name="Moffat K."/>
            <person name="Hill J."/>
            <person name="Bera J."/>
            <person name="Fadrosh D."/>
            <person name="Jin S."/>
            <person name="Johri S."/>
            <person name="Kim M."/>
            <person name="Overton L."/>
            <person name="Reardon M."/>
            <person name="Tsitrin T."/>
            <person name="Vuong H."/>
            <person name="Weaver B."/>
            <person name="Ciecko A."/>
            <person name="Tallon L."/>
            <person name="Jackson J."/>
            <person name="Pai G."/>
            <person name="Aken S.V."/>
            <person name="Utterback T."/>
            <person name="Reidmuller S."/>
            <person name="Feldblyum T."/>
            <person name="Hsiao J."/>
            <person name="Zismann V."/>
            <person name="Iobst S."/>
            <person name="de Vazeille A.R."/>
            <person name="Buell C.R."/>
            <person name="Ying K."/>
            <person name="Li Y."/>
            <person name="Lu T."/>
            <person name="Huang Y."/>
            <person name="Zhao Q."/>
            <person name="Feng Q."/>
            <person name="Zhang L."/>
            <person name="Zhu J."/>
            <person name="Weng Q."/>
            <person name="Mu J."/>
            <person name="Lu Y."/>
            <person name="Fan D."/>
            <person name="Liu Y."/>
            <person name="Guan J."/>
            <person name="Zhang Y."/>
            <person name="Yu S."/>
            <person name="Liu X."/>
            <person name="Zhang Y."/>
            <person name="Hong G."/>
            <person name="Han B."/>
            <person name="Choisne N."/>
            <person name="Demange N."/>
            <person name="Orjeda G."/>
            <person name="Samain S."/>
            <person name="Cattolico L."/>
            <person name="Pelletier E."/>
            <person name="Couloux A."/>
            <person name="Segurens B."/>
            <person name="Wincker P."/>
            <person name="D'Hont A."/>
            <person name="Scarpelli C."/>
            <person name="Weissenbach J."/>
            <person name="Salanoubat M."/>
            <person name="Quetier F."/>
            <person name="Yu Y."/>
            <person name="Kim H.R."/>
            <person name="Rambo T."/>
            <person name="Currie J."/>
            <person name="Collura K."/>
            <person name="Luo M."/>
            <person name="Yang T."/>
            <person name="Ammiraju J.S.S."/>
            <person name="Engler F."/>
            <person name="Soderlund C."/>
            <person name="Wing R.A."/>
            <person name="Palmer L.E."/>
            <person name="de la Bastide M."/>
            <person name="Spiegel L."/>
            <person name="Nascimento L."/>
            <person name="Zutavern T."/>
            <person name="O'Shaughnessy A."/>
            <person name="Dike S."/>
            <person name="Dedhia N."/>
            <person name="Preston R."/>
            <person name="Balija V."/>
            <person name="McCombie W.R."/>
            <person name="Chow T."/>
            <person name="Chen H."/>
            <person name="Chung M."/>
            <person name="Chen C."/>
            <person name="Shaw J."/>
            <person name="Wu H."/>
            <person name="Hsiao K."/>
            <person name="Chao Y."/>
            <person name="Chu M."/>
            <person name="Cheng C."/>
            <person name="Hour A."/>
            <person name="Lee P."/>
            <person name="Lin S."/>
            <person name="Lin Y."/>
            <person name="Liou J."/>
            <person name="Liu S."/>
            <person name="Hsing Y."/>
            <person name="Raghuvanshi S."/>
            <person name="Mohanty A."/>
            <person name="Bharti A.K."/>
            <person name="Gaur A."/>
            <person name="Gupta V."/>
            <person name="Kumar D."/>
            <person name="Ravi V."/>
            <person name="Vij S."/>
            <person name="Kapur A."/>
            <person name="Khurana P."/>
            <person name="Khurana P."/>
            <person name="Khurana J.P."/>
            <person name="Tyagi A.K."/>
            <person name="Gaikwad K."/>
            <person name="Singh A."/>
            <person name="Dalal V."/>
            <person name="Srivastava S."/>
            <person name="Dixit A."/>
            <person name="Pal A.K."/>
            <person name="Ghazi I.A."/>
            <person name="Yadav M."/>
            <person name="Pandit A."/>
            <person name="Bhargava A."/>
            <person name="Sureshbabu K."/>
            <person name="Batra K."/>
            <person name="Sharma T.R."/>
            <person name="Mohapatra T."/>
            <person name="Singh N.K."/>
            <person name="Messing J."/>
            <person name="Nelson A.B."/>
            <person name="Fuks G."/>
            <person name="Kavchok S."/>
            <person name="Keizer G."/>
            <person name="Linton E."/>
            <person name="Llaca V."/>
            <person name="Song R."/>
            <person name="Tanyolac B."/>
            <person name="Young S."/>
            <person name="Ho-Il K."/>
            <person name="Hahn J.H."/>
            <person name="Sangsakoo G."/>
            <person name="Vanavichit A."/>
            <person name="de Mattos Luiz.A.T."/>
            <person name="Zimmer P.D."/>
            <person name="Malone G."/>
            <person name="Dellagostin O."/>
            <person name="de Oliveira A.C."/>
            <person name="Bevan M."/>
            <person name="Bancroft I."/>
            <person name="Minx P."/>
            <person name="Cordum H."/>
            <person name="Wilson R."/>
            <person name="Cheng Z."/>
            <person name="Jin W."/>
            <person name="Jiang J."/>
            <person name="Leong S.A."/>
            <person name="Iwama H."/>
            <person name="Gojobori T."/>
            <person name="Itoh T."/>
            <person name="Niimura Y."/>
            <person name="Fujii Y."/>
            <person name="Habara T."/>
            <person name="Sakai H."/>
            <person name="Sato Y."/>
            <person name="Wilson G."/>
            <person name="Kumar K."/>
            <person name="McCouch S."/>
            <person name="Juretic N."/>
            <person name="Hoen D."/>
            <person name="Wright S."/>
            <person name="Bruskiewich R."/>
            <person name="Bureau T."/>
            <person name="Miyao A."/>
            <person name="Hirochika H."/>
            <person name="Nishikawa T."/>
            <person name="Kadowaki K."/>
            <person name="Sugiura M."/>
            <person name="Burr B."/>
            <person name="Sasaki T."/>
        </authorList>
    </citation>
    <scope>NUCLEOTIDE SEQUENCE [LARGE SCALE GENOMIC DNA]</scope>
    <source>
        <strain evidence="3">cv. Nipponbare</strain>
    </source>
</reference>
<feature type="compositionally biased region" description="Polar residues" evidence="1">
    <location>
        <begin position="78"/>
        <end position="94"/>
    </location>
</feature>
<reference evidence="2 3" key="3">
    <citation type="journal article" date="2013" name="Rice">
        <title>Improvement of the Oryza sativa Nipponbare reference genome using next generation sequence and optical map data.</title>
        <authorList>
            <person name="Kawahara Y."/>
            <person name="de la Bastide M."/>
            <person name="Hamilton J.P."/>
            <person name="Kanamori H."/>
            <person name="McCombie W.R."/>
            <person name="Ouyang S."/>
            <person name="Schwartz D.C."/>
            <person name="Tanaka T."/>
            <person name="Wu J."/>
            <person name="Zhou S."/>
            <person name="Childs K.L."/>
            <person name="Davidson R.M."/>
            <person name="Lin H."/>
            <person name="Quesada-Ocampo L."/>
            <person name="Vaillancourt B."/>
            <person name="Sakai H."/>
            <person name="Lee S.S."/>
            <person name="Kim J."/>
            <person name="Numa H."/>
            <person name="Itoh T."/>
            <person name="Buell C.R."/>
            <person name="Matsumoto T."/>
        </authorList>
    </citation>
    <scope>NUCLEOTIDE SEQUENCE [LARGE SCALE GENOMIC DNA]</scope>
    <source>
        <strain evidence="3">cv. Nipponbare</strain>
    </source>
</reference>
<name>A0A0P0WE96_ORYSJ</name>
<organism evidence="2 3">
    <name type="scientific">Oryza sativa subsp. japonica</name>
    <name type="common">Rice</name>
    <dbReference type="NCBI Taxonomy" id="39947"/>
    <lineage>
        <taxon>Eukaryota</taxon>
        <taxon>Viridiplantae</taxon>
        <taxon>Streptophyta</taxon>
        <taxon>Embryophyta</taxon>
        <taxon>Tracheophyta</taxon>
        <taxon>Spermatophyta</taxon>
        <taxon>Magnoliopsida</taxon>
        <taxon>Liliopsida</taxon>
        <taxon>Poales</taxon>
        <taxon>Poaceae</taxon>
        <taxon>BOP clade</taxon>
        <taxon>Oryzoideae</taxon>
        <taxon>Oryzeae</taxon>
        <taxon>Oryzinae</taxon>
        <taxon>Oryza</taxon>
        <taxon>Oryza sativa</taxon>
    </lineage>
</organism>
<dbReference type="AlphaFoldDB" id="A0A0P0WE96"/>